<keyword evidence="7" id="KW-1185">Reference proteome</keyword>
<dbReference type="InterPro" id="IPR011009">
    <property type="entry name" value="Kinase-like_dom_sf"/>
</dbReference>
<feature type="repeat" description="ANK" evidence="3">
    <location>
        <begin position="712"/>
        <end position="744"/>
    </location>
</feature>
<feature type="region of interest" description="Disordered" evidence="4">
    <location>
        <begin position="498"/>
        <end position="533"/>
    </location>
</feature>
<feature type="region of interest" description="Disordered" evidence="4">
    <location>
        <begin position="550"/>
        <end position="606"/>
    </location>
</feature>
<dbReference type="InterPro" id="IPR000719">
    <property type="entry name" value="Prot_kinase_dom"/>
</dbReference>
<accession>A0A6A6GVL1</accession>
<dbReference type="SUPFAM" id="SSF48403">
    <property type="entry name" value="Ankyrin repeat"/>
    <property type="match status" value="1"/>
</dbReference>
<dbReference type="InterPro" id="IPR002110">
    <property type="entry name" value="Ankyrin_rpt"/>
</dbReference>
<feature type="compositionally biased region" description="Polar residues" evidence="4">
    <location>
        <begin position="550"/>
        <end position="586"/>
    </location>
</feature>
<evidence type="ECO:0000256" key="2">
    <source>
        <dbReference type="ARBA" id="ARBA00023043"/>
    </source>
</evidence>
<dbReference type="PROSITE" id="PS50011">
    <property type="entry name" value="PROTEIN_KINASE_DOM"/>
    <property type="match status" value="1"/>
</dbReference>
<dbReference type="SMART" id="SM00220">
    <property type="entry name" value="S_TKc"/>
    <property type="match status" value="1"/>
</dbReference>
<feature type="compositionally biased region" description="Polar residues" evidence="4">
    <location>
        <begin position="498"/>
        <end position="515"/>
    </location>
</feature>
<dbReference type="Proteomes" id="UP000800092">
    <property type="component" value="Unassembled WGS sequence"/>
</dbReference>
<dbReference type="AlphaFoldDB" id="A0A6A6GVL1"/>
<proteinExistence type="predicted"/>
<dbReference type="Gene3D" id="1.25.40.20">
    <property type="entry name" value="Ankyrin repeat-containing domain"/>
    <property type="match status" value="1"/>
</dbReference>
<evidence type="ECO:0000256" key="1">
    <source>
        <dbReference type="ARBA" id="ARBA00022737"/>
    </source>
</evidence>
<dbReference type="Pfam" id="PF12796">
    <property type="entry name" value="Ank_2"/>
    <property type="match status" value="2"/>
</dbReference>
<dbReference type="InterPro" id="IPR036770">
    <property type="entry name" value="Ankyrin_rpt-contain_sf"/>
</dbReference>
<dbReference type="PANTHER" id="PTHR24180">
    <property type="entry name" value="CYCLIN-DEPENDENT KINASE INHIBITOR 2C-RELATED"/>
    <property type="match status" value="1"/>
</dbReference>
<dbReference type="Gene3D" id="1.10.510.10">
    <property type="entry name" value="Transferase(Phosphotransferase) domain 1"/>
    <property type="match status" value="1"/>
</dbReference>
<organism evidence="6 7">
    <name type="scientific">Viridothelium virens</name>
    <name type="common">Speckled blister lichen</name>
    <name type="synonym">Trypethelium virens</name>
    <dbReference type="NCBI Taxonomy" id="1048519"/>
    <lineage>
        <taxon>Eukaryota</taxon>
        <taxon>Fungi</taxon>
        <taxon>Dikarya</taxon>
        <taxon>Ascomycota</taxon>
        <taxon>Pezizomycotina</taxon>
        <taxon>Dothideomycetes</taxon>
        <taxon>Dothideomycetes incertae sedis</taxon>
        <taxon>Trypetheliales</taxon>
        <taxon>Trypetheliaceae</taxon>
        <taxon>Viridothelium</taxon>
    </lineage>
</organism>
<evidence type="ECO:0000259" key="5">
    <source>
        <dbReference type="PROSITE" id="PS50011"/>
    </source>
</evidence>
<dbReference type="EMBL" id="ML991855">
    <property type="protein sequence ID" value="KAF2229737.1"/>
    <property type="molecule type" value="Genomic_DNA"/>
</dbReference>
<evidence type="ECO:0000313" key="6">
    <source>
        <dbReference type="EMBL" id="KAF2229737.1"/>
    </source>
</evidence>
<keyword evidence="2 3" id="KW-0040">ANK repeat</keyword>
<dbReference type="CDD" id="cd00180">
    <property type="entry name" value="PKc"/>
    <property type="match status" value="1"/>
</dbReference>
<evidence type="ECO:0000256" key="3">
    <source>
        <dbReference type="PROSITE-ProRule" id="PRU00023"/>
    </source>
</evidence>
<dbReference type="GO" id="GO:0004672">
    <property type="term" value="F:protein kinase activity"/>
    <property type="evidence" value="ECO:0007669"/>
    <property type="project" value="InterPro"/>
</dbReference>
<dbReference type="SMART" id="SM00248">
    <property type="entry name" value="ANK"/>
    <property type="match status" value="2"/>
</dbReference>
<reference evidence="6" key="1">
    <citation type="journal article" date="2020" name="Stud. Mycol.">
        <title>101 Dothideomycetes genomes: a test case for predicting lifestyles and emergence of pathogens.</title>
        <authorList>
            <person name="Haridas S."/>
            <person name="Albert R."/>
            <person name="Binder M."/>
            <person name="Bloem J."/>
            <person name="Labutti K."/>
            <person name="Salamov A."/>
            <person name="Andreopoulos B."/>
            <person name="Baker S."/>
            <person name="Barry K."/>
            <person name="Bills G."/>
            <person name="Bluhm B."/>
            <person name="Cannon C."/>
            <person name="Castanera R."/>
            <person name="Culley D."/>
            <person name="Daum C."/>
            <person name="Ezra D."/>
            <person name="Gonzalez J."/>
            <person name="Henrissat B."/>
            <person name="Kuo A."/>
            <person name="Liang C."/>
            <person name="Lipzen A."/>
            <person name="Lutzoni F."/>
            <person name="Magnuson J."/>
            <person name="Mondo S."/>
            <person name="Nolan M."/>
            <person name="Ohm R."/>
            <person name="Pangilinan J."/>
            <person name="Park H.-J."/>
            <person name="Ramirez L."/>
            <person name="Alfaro M."/>
            <person name="Sun H."/>
            <person name="Tritt A."/>
            <person name="Yoshinaga Y."/>
            <person name="Zwiers L.-H."/>
            <person name="Turgeon B."/>
            <person name="Goodwin S."/>
            <person name="Spatafora J."/>
            <person name="Crous P."/>
            <person name="Grigoriev I."/>
        </authorList>
    </citation>
    <scope>NUCLEOTIDE SEQUENCE</scope>
    <source>
        <strain evidence="6">Tuck. ex Michener</strain>
    </source>
</reference>
<dbReference type="PROSITE" id="PS50297">
    <property type="entry name" value="ANK_REP_REGION"/>
    <property type="match status" value="2"/>
</dbReference>
<dbReference type="SUPFAM" id="SSF56112">
    <property type="entry name" value="Protein kinase-like (PK-like)"/>
    <property type="match status" value="1"/>
</dbReference>
<dbReference type="PROSITE" id="PS50088">
    <property type="entry name" value="ANK_REPEAT"/>
    <property type="match status" value="2"/>
</dbReference>
<feature type="repeat" description="ANK" evidence="3">
    <location>
        <begin position="640"/>
        <end position="661"/>
    </location>
</feature>
<dbReference type="GO" id="GO:0005524">
    <property type="term" value="F:ATP binding"/>
    <property type="evidence" value="ECO:0007669"/>
    <property type="project" value="InterPro"/>
</dbReference>
<feature type="domain" description="Protein kinase" evidence="5">
    <location>
        <begin position="163"/>
        <end position="482"/>
    </location>
</feature>
<dbReference type="PRINTS" id="PR01415">
    <property type="entry name" value="ANKYRIN"/>
</dbReference>
<dbReference type="OrthoDB" id="5986190at2759"/>
<name>A0A6A6GVL1_VIRVR</name>
<gene>
    <name evidence="6" type="ORF">EV356DRAFT_371846</name>
</gene>
<sequence length="800" mass="91780">MAPTESENIVIEDFRRHTDPERPRKDVWCPNSNFEKSDELDFFVPKNQLKEYFDRHLEEILSALSEDIGIRFVEPRLIRDGYLKIFAILLRIRREAWIQYFLNFPSLNDNKLPFEVKPHDFPVVTEDDRFFWTSFNKCQWMFCAPEVRYTPRCKWNTQIVLPIIFKERIASGRSADTYKIRIHPDYNHLHRNNMFQHHGEEKDVFVLKTFRRKACKLYRKEILAYEAVRRSFDGRTESGIIGFYGSFEHREAFNVILEYANHDTLEEYMTTLPPPMKTEDIFLFWESLLILTRALQGLHAVTYCEGGINITKNGWHQDIRPTNILCQLSEGQSPYQCMFKLADLGLSHLIDYEQESHMALDNSGARIYSAPEAYRADSITGRCDRVVSEKADVWSLGCILAEAAVWIITGRLGLEDFRNRRAKMNSTLQGLGCFHDGLKLLGLVDKTLKDLIEYRRISDPVTDRLIPLILKMLWRETPRPYARDLWIEARSVLEVSRQGSIASPSSQRSLESISTVHPLDPPTPERIPSHGKSEWRDVSYDINGKIAILPTQNSQTNSSGLGDSQRSPPSLPTSQGSSEFSSTGRRSITELISPGGLDKAMTTSPKRESLFPMIQQTPPDMRGLARLIDFDGDVDERNENGQTPIMVAADMGDFKVVKLLLGKARLDIQDKLGQTLLHQIPKKHGGEDMLEMILSHARVNGRHIEVNAAGIGGRTPLHEAVRAGKSKAIRLLIEHGANVNSRDNRRTLPSTIAIEGEKVMALEYLLKYDCKIDPDQADRREISKDIKWMLKRYQKLPKKK</sequence>
<dbReference type="PANTHER" id="PTHR24180:SF45">
    <property type="entry name" value="POLY [ADP-RIBOSE] POLYMERASE TANKYRASE"/>
    <property type="match status" value="1"/>
</dbReference>
<keyword evidence="1" id="KW-0677">Repeat</keyword>
<protein>
    <recommendedName>
        <fullName evidence="5">Protein kinase domain-containing protein</fullName>
    </recommendedName>
</protein>
<evidence type="ECO:0000256" key="4">
    <source>
        <dbReference type="SAM" id="MobiDB-lite"/>
    </source>
</evidence>
<evidence type="ECO:0000313" key="7">
    <source>
        <dbReference type="Proteomes" id="UP000800092"/>
    </source>
</evidence>
<dbReference type="Pfam" id="PF00069">
    <property type="entry name" value="Pkinase"/>
    <property type="match status" value="1"/>
</dbReference>
<dbReference type="InterPro" id="IPR051637">
    <property type="entry name" value="Ank_repeat_dom-contain_49"/>
</dbReference>